<comment type="caution">
    <text evidence="4">The sequence shown here is derived from an EMBL/GenBank/DDBJ whole genome shotgun (WGS) entry which is preliminary data.</text>
</comment>
<accession>A0ABW5VNK5</accession>
<sequence length="248" mass="25545">MGRAGHRTASTAAALAAVAALLLAGCTSGAPSSEEPGVGLSSPAPVASDPAAASPPADGGSGDDGSDDDSDDDDSDDADDADDAPEPAASATEVATGPPFPANTRPDTAEPTGEGETFLSVTNLRVAEHDGYDRIVFDLDGTGSGTPGWRVEYVDQASDDGSGHAVQVDGEAILRVSLSGTAAPTDSGVEEFSRERLEPDDLESVDEIVYRYWFEGYTTAFAGIDDGKQPFRVFLLENPTRVVVDVQH</sequence>
<proteinExistence type="predicted"/>
<name>A0ABW5VNK5_9MICO</name>
<gene>
    <name evidence="4" type="ORF">ACFS27_04840</name>
</gene>
<organism evidence="4 5">
    <name type="scientific">Promicromonospora vindobonensis</name>
    <dbReference type="NCBI Taxonomy" id="195748"/>
    <lineage>
        <taxon>Bacteria</taxon>
        <taxon>Bacillati</taxon>
        <taxon>Actinomycetota</taxon>
        <taxon>Actinomycetes</taxon>
        <taxon>Micrococcales</taxon>
        <taxon>Promicromonosporaceae</taxon>
        <taxon>Promicromonospora</taxon>
    </lineage>
</organism>
<dbReference type="Proteomes" id="UP001597479">
    <property type="component" value="Unassembled WGS sequence"/>
</dbReference>
<feature type="compositionally biased region" description="Acidic residues" evidence="1">
    <location>
        <begin position="64"/>
        <end position="85"/>
    </location>
</feature>
<evidence type="ECO:0000313" key="4">
    <source>
        <dbReference type="EMBL" id="MFD2792871.1"/>
    </source>
</evidence>
<keyword evidence="2" id="KW-0732">Signal</keyword>
<protein>
    <recommendedName>
        <fullName evidence="3">AMIN-like domain-containing protein</fullName>
    </recommendedName>
</protein>
<dbReference type="EMBL" id="JBHUOG010000001">
    <property type="protein sequence ID" value="MFD2792871.1"/>
    <property type="molecule type" value="Genomic_DNA"/>
</dbReference>
<feature type="domain" description="AMIN-like" evidence="3">
    <location>
        <begin position="120"/>
        <end position="248"/>
    </location>
</feature>
<feature type="compositionally biased region" description="Low complexity" evidence="1">
    <location>
        <begin position="41"/>
        <end position="58"/>
    </location>
</feature>
<reference evidence="5" key="1">
    <citation type="journal article" date="2019" name="Int. J. Syst. Evol. Microbiol.">
        <title>The Global Catalogue of Microorganisms (GCM) 10K type strain sequencing project: providing services to taxonomists for standard genome sequencing and annotation.</title>
        <authorList>
            <consortium name="The Broad Institute Genomics Platform"/>
            <consortium name="The Broad Institute Genome Sequencing Center for Infectious Disease"/>
            <person name="Wu L."/>
            <person name="Ma J."/>
        </authorList>
    </citation>
    <scope>NUCLEOTIDE SEQUENCE [LARGE SCALE GENOMIC DNA]</scope>
    <source>
        <strain evidence="5">CCM 7044</strain>
    </source>
</reference>
<evidence type="ECO:0000256" key="2">
    <source>
        <dbReference type="SAM" id="SignalP"/>
    </source>
</evidence>
<dbReference type="InterPro" id="IPR056303">
    <property type="entry name" value="AMIN-like"/>
</dbReference>
<dbReference type="Pfam" id="PF24837">
    <property type="entry name" value="AMIN-like"/>
    <property type="match status" value="1"/>
</dbReference>
<feature type="signal peptide" evidence="2">
    <location>
        <begin position="1"/>
        <end position="29"/>
    </location>
</feature>
<evidence type="ECO:0000256" key="1">
    <source>
        <dbReference type="SAM" id="MobiDB-lite"/>
    </source>
</evidence>
<keyword evidence="5" id="KW-1185">Reference proteome</keyword>
<evidence type="ECO:0000259" key="3">
    <source>
        <dbReference type="Pfam" id="PF24837"/>
    </source>
</evidence>
<feature type="chain" id="PRO_5046873755" description="AMIN-like domain-containing protein" evidence="2">
    <location>
        <begin position="30"/>
        <end position="248"/>
    </location>
</feature>
<dbReference type="RefSeq" id="WP_377180710.1">
    <property type="nucleotide sequence ID" value="NZ_JBHUOG010000001.1"/>
</dbReference>
<evidence type="ECO:0000313" key="5">
    <source>
        <dbReference type="Proteomes" id="UP001597479"/>
    </source>
</evidence>
<feature type="region of interest" description="Disordered" evidence="1">
    <location>
        <begin position="27"/>
        <end position="115"/>
    </location>
</feature>
<dbReference type="PROSITE" id="PS51257">
    <property type="entry name" value="PROKAR_LIPOPROTEIN"/>
    <property type="match status" value="1"/>
</dbReference>